<protein>
    <submittedName>
        <fullName evidence="2">Uncharacterized protein</fullName>
    </submittedName>
</protein>
<feature type="compositionally biased region" description="Basic and acidic residues" evidence="1">
    <location>
        <begin position="139"/>
        <end position="150"/>
    </location>
</feature>
<feature type="compositionally biased region" description="Polar residues" evidence="1">
    <location>
        <begin position="125"/>
        <end position="137"/>
    </location>
</feature>
<dbReference type="EMBL" id="JOKZ01000106">
    <property type="protein sequence ID" value="KKP03530.1"/>
    <property type="molecule type" value="Genomic_DNA"/>
</dbReference>
<evidence type="ECO:0000313" key="2">
    <source>
        <dbReference type="EMBL" id="KKP03530.1"/>
    </source>
</evidence>
<evidence type="ECO:0000256" key="1">
    <source>
        <dbReference type="SAM" id="MobiDB-lite"/>
    </source>
</evidence>
<proteinExistence type="predicted"/>
<gene>
    <name evidence="2" type="ORF">THAR02_04337</name>
</gene>
<comment type="caution">
    <text evidence="2">The sequence shown here is derived from an EMBL/GenBank/DDBJ whole genome shotgun (WGS) entry which is preliminary data.</text>
</comment>
<accession>A0A0F9XG83</accession>
<dbReference type="Proteomes" id="UP000034112">
    <property type="component" value="Unassembled WGS sequence"/>
</dbReference>
<feature type="region of interest" description="Disordered" evidence="1">
    <location>
        <begin position="102"/>
        <end position="152"/>
    </location>
</feature>
<name>A0A0F9XG83_TRIHA</name>
<organism evidence="2 3">
    <name type="scientific">Trichoderma harzianum</name>
    <name type="common">Hypocrea lixii</name>
    <dbReference type="NCBI Taxonomy" id="5544"/>
    <lineage>
        <taxon>Eukaryota</taxon>
        <taxon>Fungi</taxon>
        <taxon>Dikarya</taxon>
        <taxon>Ascomycota</taxon>
        <taxon>Pezizomycotina</taxon>
        <taxon>Sordariomycetes</taxon>
        <taxon>Hypocreomycetidae</taxon>
        <taxon>Hypocreales</taxon>
        <taxon>Hypocreaceae</taxon>
        <taxon>Trichoderma</taxon>
    </lineage>
</organism>
<dbReference type="AlphaFoldDB" id="A0A0F9XG83"/>
<evidence type="ECO:0000313" key="3">
    <source>
        <dbReference type="Proteomes" id="UP000034112"/>
    </source>
</evidence>
<sequence length="224" mass="25135">MFVCSVQKPLTSNAIGDSTYKLPSNRITKNAVKRDTGPNWVDLWFLRIMFGPHLCSKQPWYKDLAIKFPDLDTAGPSGVVPSNTPQILKGGDTTWEPTFVTEFPVELDENTPSTNKRKDGASDDAPSSSKQPKNSTTTRRRENHPIEPDRGWYNAMELPSNWRTTDNSQGLCLGAVLLQLVDPLALAGNCLSQNYVQLLFRFQLRFQSLYLLMDVVTTVAKNLK</sequence>
<reference evidence="3" key="1">
    <citation type="journal article" date="2015" name="Genome Announc.">
        <title>Draft whole-genome sequence of the biocontrol agent Trichoderma harzianum T6776.</title>
        <authorList>
            <person name="Baroncelli R."/>
            <person name="Piaggeschi G."/>
            <person name="Fiorini L."/>
            <person name="Bertolini E."/>
            <person name="Zapparata A."/>
            <person name="Pe M.E."/>
            <person name="Sarrocco S."/>
            <person name="Vannacci G."/>
        </authorList>
    </citation>
    <scope>NUCLEOTIDE SEQUENCE [LARGE SCALE GENOMIC DNA]</scope>
    <source>
        <strain evidence="3">T6776</strain>
    </source>
</reference>